<organism evidence="1 2">
    <name type="scientific">Paramuricea clavata</name>
    <name type="common">Red gorgonian</name>
    <name type="synonym">Violescent sea-whip</name>
    <dbReference type="NCBI Taxonomy" id="317549"/>
    <lineage>
        <taxon>Eukaryota</taxon>
        <taxon>Metazoa</taxon>
        <taxon>Cnidaria</taxon>
        <taxon>Anthozoa</taxon>
        <taxon>Octocorallia</taxon>
        <taxon>Malacalcyonacea</taxon>
        <taxon>Plexauridae</taxon>
        <taxon>Paramuricea</taxon>
    </lineage>
</organism>
<protein>
    <submittedName>
        <fullName evidence="1">Uncharacterized protein</fullName>
    </submittedName>
</protein>
<evidence type="ECO:0000313" key="1">
    <source>
        <dbReference type="EMBL" id="CAB4000121.1"/>
    </source>
</evidence>
<gene>
    <name evidence="1" type="ORF">PACLA_8A001523</name>
</gene>
<dbReference type="EMBL" id="CACRXK020003758">
    <property type="protein sequence ID" value="CAB4000121.1"/>
    <property type="molecule type" value="Genomic_DNA"/>
</dbReference>
<reference evidence="1" key="1">
    <citation type="submission" date="2020-04" db="EMBL/GenBank/DDBJ databases">
        <authorList>
            <person name="Alioto T."/>
            <person name="Alioto T."/>
            <person name="Gomez Garrido J."/>
        </authorList>
    </citation>
    <scope>NUCLEOTIDE SEQUENCE</scope>
    <source>
        <strain evidence="1">A484AB</strain>
    </source>
</reference>
<sequence length="105" mass="12697">MSDSKPESKPSFGLPENWDKIPEEERKLLQKPLIFPNNEKLFRRFTVGATLAMTLYMVFFHEYRSENHCFQPIRQWVAKQKENFFMLSPEDLKYVEDHKDELKKQ</sequence>
<dbReference type="OrthoDB" id="192748at2759"/>
<keyword evidence="2" id="KW-1185">Reference proteome</keyword>
<comment type="caution">
    <text evidence="1">The sequence shown here is derived from an EMBL/GenBank/DDBJ whole genome shotgun (WGS) entry which is preliminary data.</text>
</comment>
<dbReference type="AlphaFoldDB" id="A0A7D9I4G1"/>
<proteinExistence type="predicted"/>
<evidence type="ECO:0000313" key="2">
    <source>
        <dbReference type="Proteomes" id="UP001152795"/>
    </source>
</evidence>
<accession>A0A7D9I4G1</accession>
<name>A0A7D9I4G1_PARCT</name>
<dbReference type="Proteomes" id="UP001152795">
    <property type="component" value="Unassembled WGS sequence"/>
</dbReference>